<feature type="transmembrane region" description="Helical" evidence="5">
    <location>
        <begin position="202"/>
        <end position="225"/>
    </location>
</feature>
<dbReference type="OrthoDB" id="5293641at2"/>
<evidence type="ECO:0000256" key="5">
    <source>
        <dbReference type="SAM" id="Phobius"/>
    </source>
</evidence>
<sequence>MWTLALACAFFLCIHLMISGTHLKEQIIGRIGGTAYYVIFAILSLVGLIGMCVAFAIAQDDKLNFVFWTAPLPLRIIALVVNFLAFFLLILGLTTPSPTNLLALWRLPDKSVYGVIRISRHPVLAGISLWAVTHIISSANLASWLFFGSLLGVCALGAANIDRKRLALMGDTYASILRRTSIIPFVAIIEGRTAFAPEELGIARMFLAASMFSMFAVLHEMLFIVRAL</sequence>
<organism evidence="7 8">
    <name type="scientific">Asticcacaulis biprosthecium C19</name>
    <dbReference type="NCBI Taxonomy" id="715226"/>
    <lineage>
        <taxon>Bacteria</taxon>
        <taxon>Pseudomonadati</taxon>
        <taxon>Pseudomonadota</taxon>
        <taxon>Alphaproteobacteria</taxon>
        <taxon>Caulobacterales</taxon>
        <taxon>Caulobacteraceae</taxon>
        <taxon>Asticcacaulis</taxon>
    </lineage>
</organism>
<gene>
    <name evidence="7" type="ORF">ABI_32330</name>
</gene>
<keyword evidence="2 5" id="KW-0812">Transmembrane</keyword>
<name>F4QPT0_9CAUL</name>
<dbReference type="Gene3D" id="1.20.120.1630">
    <property type="match status" value="1"/>
</dbReference>
<dbReference type="AlphaFoldDB" id="F4QPT0"/>
<protein>
    <submittedName>
        <fullName evidence="7">NnrU family protein</fullName>
    </submittedName>
</protein>
<accession>F4QPT0</accession>
<dbReference type="PANTHER" id="PTHR35988:SF2">
    <property type="entry name" value="15-CIS-ZETA-CAROTENE ISOMERASE, CHLOROPLASTIC"/>
    <property type="match status" value="1"/>
</dbReference>
<keyword evidence="8" id="KW-1185">Reference proteome</keyword>
<feature type="domain" description="NnrU" evidence="6">
    <location>
        <begin position="4"/>
        <end position="226"/>
    </location>
</feature>
<dbReference type="RefSeq" id="WP_006274016.1">
    <property type="nucleotide sequence ID" value="NZ_GL883079.1"/>
</dbReference>
<dbReference type="InterPro" id="IPR009915">
    <property type="entry name" value="NnrU_dom"/>
</dbReference>
<evidence type="ECO:0000256" key="1">
    <source>
        <dbReference type="ARBA" id="ARBA00004141"/>
    </source>
</evidence>
<keyword evidence="4 5" id="KW-0472">Membrane</keyword>
<dbReference type="EMBL" id="GL883079">
    <property type="protein sequence ID" value="EGF90217.1"/>
    <property type="molecule type" value="Genomic_DNA"/>
</dbReference>
<dbReference type="Proteomes" id="UP000006512">
    <property type="component" value="Unassembled WGS sequence"/>
</dbReference>
<evidence type="ECO:0000259" key="6">
    <source>
        <dbReference type="Pfam" id="PF07298"/>
    </source>
</evidence>
<dbReference type="GO" id="GO:0090471">
    <property type="term" value="F:9,15,9'-tri-cis-zeta-carotene isomerase activity"/>
    <property type="evidence" value="ECO:0007669"/>
    <property type="project" value="TreeGrafter"/>
</dbReference>
<comment type="subcellular location">
    <subcellularLocation>
        <location evidence="1">Membrane</location>
        <topology evidence="1">Multi-pass membrane protein</topology>
    </subcellularLocation>
</comment>
<reference evidence="8" key="1">
    <citation type="submission" date="2011-03" db="EMBL/GenBank/DDBJ databases">
        <title>Draft genome sequence of Brevundimonas diminuta.</title>
        <authorList>
            <person name="Brown P.J.B."/>
            <person name="Buechlein A."/>
            <person name="Hemmerich C."/>
            <person name="Brun Y.V."/>
        </authorList>
    </citation>
    <scope>NUCLEOTIDE SEQUENCE [LARGE SCALE GENOMIC DNA]</scope>
    <source>
        <strain evidence="8">C19</strain>
    </source>
</reference>
<evidence type="ECO:0000256" key="2">
    <source>
        <dbReference type="ARBA" id="ARBA00022692"/>
    </source>
</evidence>
<dbReference type="eggNOG" id="COG4094">
    <property type="taxonomic scope" value="Bacteria"/>
</dbReference>
<dbReference type="STRING" id="715226.ABI_32330"/>
<evidence type="ECO:0000256" key="4">
    <source>
        <dbReference type="ARBA" id="ARBA00023136"/>
    </source>
</evidence>
<dbReference type="PANTHER" id="PTHR35988">
    <property type="entry name" value="15-CIS-ZETA-CAROTENE ISOMERASE, CHLOROPLASTIC"/>
    <property type="match status" value="1"/>
</dbReference>
<feature type="transmembrane region" description="Helical" evidence="5">
    <location>
        <begin position="65"/>
        <end position="91"/>
    </location>
</feature>
<dbReference type="HOGENOM" id="CLU_104582_0_0_5"/>
<feature type="transmembrane region" description="Helical" evidence="5">
    <location>
        <begin position="33"/>
        <end position="58"/>
    </location>
</feature>
<proteinExistence type="predicted"/>
<evidence type="ECO:0000313" key="8">
    <source>
        <dbReference type="Proteomes" id="UP000006512"/>
    </source>
</evidence>
<keyword evidence="3 5" id="KW-1133">Transmembrane helix</keyword>
<feature type="transmembrane region" description="Helical" evidence="5">
    <location>
        <begin position="144"/>
        <end position="161"/>
    </location>
</feature>
<dbReference type="Pfam" id="PF07298">
    <property type="entry name" value="NnrU"/>
    <property type="match status" value="1"/>
</dbReference>
<evidence type="ECO:0000313" key="7">
    <source>
        <dbReference type="EMBL" id="EGF90217.1"/>
    </source>
</evidence>
<evidence type="ECO:0000256" key="3">
    <source>
        <dbReference type="ARBA" id="ARBA00022989"/>
    </source>
</evidence>
<dbReference type="GO" id="GO:0016020">
    <property type="term" value="C:membrane"/>
    <property type="evidence" value="ECO:0007669"/>
    <property type="project" value="UniProtKB-SubCell"/>
</dbReference>